<dbReference type="PANTHER" id="PTHR45856">
    <property type="entry name" value="ALPHA/BETA-HYDROLASES SUPERFAMILY PROTEIN"/>
    <property type="match status" value="1"/>
</dbReference>
<evidence type="ECO:0000313" key="3">
    <source>
        <dbReference type="EMBL" id="ACU74610.1"/>
    </source>
</evidence>
<dbReference type="GO" id="GO:0005975">
    <property type="term" value="P:carbohydrate metabolic process"/>
    <property type="evidence" value="ECO:0007669"/>
    <property type="project" value="UniProtKB-ARBA"/>
</dbReference>
<dbReference type="Pfam" id="PF01833">
    <property type="entry name" value="TIG"/>
    <property type="match status" value="2"/>
</dbReference>
<dbReference type="Gene3D" id="3.40.50.1820">
    <property type="entry name" value="alpha/beta hydrolase"/>
    <property type="match status" value="1"/>
</dbReference>
<dbReference type="InParanoid" id="C7QDI6"/>
<dbReference type="RefSeq" id="WP_015794339.1">
    <property type="nucleotide sequence ID" value="NC_013131.1"/>
</dbReference>
<feature type="domain" description="IPT/TIG" evidence="2">
    <location>
        <begin position="422"/>
        <end position="505"/>
    </location>
</feature>
<dbReference type="KEGG" id="cai:Caci_5752"/>
<evidence type="ECO:0000313" key="4">
    <source>
        <dbReference type="Proteomes" id="UP000000851"/>
    </source>
</evidence>
<dbReference type="GO" id="GO:0006629">
    <property type="term" value="P:lipid metabolic process"/>
    <property type="evidence" value="ECO:0007669"/>
    <property type="project" value="InterPro"/>
</dbReference>
<dbReference type="Gene3D" id="2.60.40.10">
    <property type="entry name" value="Immunoglobulins"/>
    <property type="match status" value="2"/>
</dbReference>
<dbReference type="InterPro" id="IPR002909">
    <property type="entry name" value="IPT_dom"/>
</dbReference>
<dbReference type="CDD" id="cd00519">
    <property type="entry name" value="Lipase_3"/>
    <property type="match status" value="1"/>
</dbReference>
<keyword evidence="4" id="KW-1185">Reference proteome</keyword>
<proteinExistence type="predicted"/>
<dbReference type="HOGENOM" id="CLU_531787_0_0_11"/>
<gene>
    <name evidence="3" type="ordered locus">Caci_5752</name>
</gene>
<dbReference type="InterPro" id="IPR002921">
    <property type="entry name" value="Fungal_lipase-type"/>
</dbReference>
<dbReference type="CDD" id="cd00603">
    <property type="entry name" value="IPT_PCSR"/>
    <property type="match status" value="1"/>
</dbReference>
<dbReference type="OrthoDB" id="5522031at2"/>
<protein>
    <submittedName>
        <fullName evidence="3">Lipase class 3</fullName>
    </submittedName>
</protein>
<sequence precursor="true">MAATQITASTAMTLAAIAPTGATSRPSGESPQVQTARVRTGVARQLADCTSWELKWLGLSPDNANMAYIAVNLEPDSGQVAVVIRGTDANALDIMEDLTVGTVVPFTAGGSPTPVSVSKGAMAAFTQVVNMLPAVPDPAADGGILLQGLADVLATMAPDPTVYVIGHSLGGCVATMVALYLKAQRWTNPPNIGVLTFAAPTAGLADFAAYFGAQNWAQCERHVNRYDLIPQAWASLDIPIDPLRPWYPDPGPKGTEEVEVLIRAVKGFPGYNTYVQPSPITEWNHDYQTVDRGLIKHSTEDFMGQVGYQHANTTYLSLLGATVPLTPTPVVTSVSPTFGAAQSQVTITGSGFSAFTEDDTAVDFGPIACGGNAFEIKSDNQIVVHNVPWGFGIVDVCVTNPLGTSPAVPLAQFAYGGPEPVVVTAIAPTSAATGQQVTVTGTGFGAHAMVYFGEKPSPLVTLGSDDPPQLVATIPDSGKRPGKVVGTVVGVTVAVNGYSSPTTPLDEFTYTG</sequence>
<dbReference type="InterPro" id="IPR013783">
    <property type="entry name" value="Ig-like_fold"/>
</dbReference>
<feature type="domain" description="Fungal lipase-type" evidence="1">
    <location>
        <begin position="82"/>
        <end position="232"/>
    </location>
</feature>
<dbReference type="AlphaFoldDB" id="C7QDI6"/>
<evidence type="ECO:0000259" key="2">
    <source>
        <dbReference type="Pfam" id="PF01833"/>
    </source>
</evidence>
<dbReference type="InterPro" id="IPR014756">
    <property type="entry name" value="Ig_E-set"/>
</dbReference>
<dbReference type="InterPro" id="IPR051218">
    <property type="entry name" value="Sec_MonoDiacylglyc_Lipase"/>
</dbReference>
<dbReference type="Proteomes" id="UP000000851">
    <property type="component" value="Chromosome"/>
</dbReference>
<feature type="domain" description="IPT/TIG" evidence="2">
    <location>
        <begin position="329"/>
        <end position="404"/>
    </location>
</feature>
<accession>C7QDI6</accession>
<dbReference type="SUPFAM" id="SSF53474">
    <property type="entry name" value="alpha/beta-Hydrolases"/>
    <property type="match status" value="1"/>
</dbReference>
<dbReference type="InterPro" id="IPR029058">
    <property type="entry name" value="AB_hydrolase_fold"/>
</dbReference>
<organism evidence="3 4">
    <name type="scientific">Catenulispora acidiphila (strain DSM 44928 / JCM 14897 / NBRC 102108 / NRRL B-24433 / ID139908)</name>
    <dbReference type="NCBI Taxonomy" id="479433"/>
    <lineage>
        <taxon>Bacteria</taxon>
        <taxon>Bacillati</taxon>
        <taxon>Actinomycetota</taxon>
        <taxon>Actinomycetes</taxon>
        <taxon>Catenulisporales</taxon>
        <taxon>Catenulisporaceae</taxon>
        <taxon>Catenulispora</taxon>
    </lineage>
</organism>
<dbReference type="EMBL" id="CP001700">
    <property type="protein sequence ID" value="ACU74610.1"/>
    <property type="molecule type" value="Genomic_DNA"/>
</dbReference>
<dbReference type="eggNOG" id="COG3675">
    <property type="taxonomic scope" value="Bacteria"/>
</dbReference>
<name>C7QDI6_CATAD</name>
<evidence type="ECO:0000259" key="1">
    <source>
        <dbReference type="Pfam" id="PF01764"/>
    </source>
</evidence>
<reference evidence="3 4" key="1">
    <citation type="journal article" date="2009" name="Stand. Genomic Sci.">
        <title>Complete genome sequence of Catenulispora acidiphila type strain (ID 139908).</title>
        <authorList>
            <person name="Copeland A."/>
            <person name="Lapidus A."/>
            <person name="Glavina Del Rio T."/>
            <person name="Nolan M."/>
            <person name="Lucas S."/>
            <person name="Chen F."/>
            <person name="Tice H."/>
            <person name="Cheng J.F."/>
            <person name="Bruce D."/>
            <person name="Goodwin L."/>
            <person name="Pitluck S."/>
            <person name="Mikhailova N."/>
            <person name="Pati A."/>
            <person name="Ivanova N."/>
            <person name="Mavromatis K."/>
            <person name="Chen A."/>
            <person name="Palaniappan K."/>
            <person name="Chain P."/>
            <person name="Land M."/>
            <person name="Hauser L."/>
            <person name="Chang Y.J."/>
            <person name="Jeffries C.D."/>
            <person name="Chertkov O."/>
            <person name="Brettin T."/>
            <person name="Detter J.C."/>
            <person name="Han C."/>
            <person name="Ali Z."/>
            <person name="Tindall B.J."/>
            <person name="Goker M."/>
            <person name="Bristow J."/>
            <person name="Eisen J.A."/>
            <person name="Markowitz V."/>
            <person name="Hugenholtz P."/>
            <person name="Kyrpides N.C."/>
            <person name="Klenk H.P."/>
        </authorList>
    </citation>
    <scope>NUCLEOTIDE SEQUENCE [LARGE SCALE GENOMIC DNA]</scope>
    <source>
        <strain evidence="4">DSM 44928 / JCM 14897 / NBRC 102108 / NRRL B-24433 / ID139908</strain>
    </source>
</reference>
<dbReference type="SUPFAM" id="SSF81296">
    <property type="entry name" value="E set domains"/>
    <property type="match status" value="2"/>
</dbReference>
<dbReference type="Pfam" id="PF01764">
    <property type="entry name" value="Lipase_3"/>
    <property type="match status" value="1"/>
</dbReference>
<dbReference type="PANTHER" id="PTHR45856:SF24">
    <property type="entry name" value="FUNGAL LIPASE-LIKE DOMAIN-CONTAINING PROTEIN"/>
    <property type="match status" value="1"/>
</dbReference>